<sequence length="109" mass="11114">MKRSFLSCSAVALIAAGVATGCASVTDVVASDKPDVYMVTAQASGTSLAWAHAHEKAVSAAASYCKQKGMQPAIKSEATSGVTHLEQHSATVSFECHPQAWALGPGAAH</sequence>
<name>A0A370MW29_9BURK</name>
<evidence type="ECO:0000313" key="3">
    <source>
        <dbReference type="Proteomes" id="UP000254875"/>
    </source>
</evidence>
<proteinExistence type="predicted"/>
<dbReference type="EMBL" id="QHKS01000051">
    <property type="protein sequence ID" value="RDJ97593.1"/>
    <property type="molecule type" value="Genomic_DNA"/>
</dbReference>
<comment type="caution">
    <text evidence="2">The sequence shown here is derived from an EMBL/GenBank/DDBJ whole genome shotgun (WGS) entry which is preliminary data.</text>
</comment>
<gene>
    <name evidence="2" type="ORF">DLM46_37105</name>
</gene>
<feature type="signal peptide" evidence="1">
    <location>
        <begin position="1"/>
        <end position="23"/>
    </location>
</feature>
<evidence type="ECO:0000313" key="2">
    <source>
        <dbReference type="EMBL" id="RDJ97593.1"/>
    </source>
</evidence>
<protein>
    <recommendedName>
        <fullName evidence="4">Lipoprotein</fullName>
    </recommendedName>
</protein>
<reference evidence="3" key="1">
    <citation type="submission" date="2018-05" db="EMBL/GenBank/DDBJ databases">
        <authorList>
            <person name="Feng T."/>
        </authorList>
    </citation>
    <scope>NUCLEOTIDE SEQUENCE [LARGE SCALE GENOMIC DNA]</scope>
    <source>
        <strain evidence="3">S27</strain>
    </source>
</reference>
<dbReference type="OrthoDB" id="9113839at2"/>
<evidence type="ECO:0008006" key="4">
    <source>
        <dbReference type="Google" id="ProtNLM"/>
    </source>
</evidence>
<feature type="chain" id="PRO_5016670646" description="Lipoprotein" evidence="1">
    <location>
        <begin position="24"/>
        <end position="109"/>
    </location>
</feature>
<dbReference type="AlphaFoldDB" id="A0A370MW29"/>
<dbReference type="PROSITE" id="PS51257">
    <property type="entry name" value="PROKAR_LIPOPROTEIN"/>
    <property type="match status" value="1"/>
</dbReference>
<keyword evidence="1" id="KW-0732">Signal</keyword>
<dbReference type="Proteomes" id="UP000254875">
    <property type="component" value="Unassembled WGS sequence"/>
</dbReference>
<organism evidence="2 3">
    <name type="scientific">Paraburkholderia lacunae</name>
    <dbReference type="NCBI Taxonomy" id="2211104"/>
    <lineage>
        <taxon>Bacteria</taxon>
        <taxon>Pseudomonadati</taxon>
        <taxon>Pseudomonadota</taxon>
        <taxon>Betaproteobacteria</taxon>
        <taxon>Burkholderiales</taxon>
        <taxon>Burkholderiaceae</taxon>
        <taxon>Paraburkholderia</taxon>
    </lineage>
</organism>
<keyword evidence="3" id="KW-1185">Reference proteome</keyword>
<evidence type="ECO:0000256" key="1">
    <source>
        <dbReference type="SAM" id="SignalP"/>
    </source>
</evidence>
<accession>A0A370MW29</accession>